<dbReference type="EC" id="3.4.21.75" evidence="16"/>
<keyword evidence="10 20" id="KW-1133">Transmembrane helix</keyword>
<evidence type="ECO:0000256" key="11">
    <source>
        <dbReference type="ARBA" id="ARBA00023136"/>
    </source>
</evidence>
<dbReference type="InterPro" id="IPR002884">
    <property type="entry name" value="P_dom"/>
</dbReference>
<dbReference type="GO" id="GO:0000139">
    <property type="term" value="C:Golgi membrane"/>
    <property type="evidence" value="ECO:0007669"/>
    <property type="project" value="TreeGrafter"/>
</dbReference>
<evidence type="ECO:0000256" key="3">
    <source>
        <dbReference type="ARBA" id="ARBA00022670"/>
    </source>
</evidence>
<evidence type="ECO:0000256" key="12">
    <source>
        <dbReference type="ARBA" id="ARBA00023145"/>
    </source>
</evidence>
<evidence type="ECO:0000256" key="20">
    <source>
        <dbReference type="SAM" id="Phobius"/>
    </source>
</evidence>
<evidence type="ECO:0000256" key="9">
    <source>
        <dbReference type="ARBA" id="ARBA00022825"/>
    </source>
</evidence>
<dbReference type="EMBL" id="JARKHS020009210">
    <property type="protein sequence ID" value="KAK8780077.1"/>
    <property type="molecule type" value="Genomic_DNA"/>
</dbReference>
<organism evidence="23 24">
    <name type="scientific">Amblyomma americanum</name>
    <name type="common">Lone star tick</name>
    <dbReference type="NCBI Taxonomy" id="6943"/>
    <lineage>
        <taxon>Eukaryota</taxon>
        <taxon>Metazoa</taxon>
        <taxon>Ecdysozoa</taxon>
        <taxon>Arthropoda</taxon>
        <taxon>Chelicerata</taxon>
        <taxon>Arachnida</taxon>
        <taxon>Acari</taxon>
        <taxon>Parasitiformes</taxon>
        <taxon>Ixodida</taxon>
        <taxon>Ixodoidea</taxon>
        <taxon>Ixodidae</taxon>
        <taxon>Amblyomminae</taxon>
        <taxon>Amblyomma</taxon>
    </lineage>
</organism>
<dbReference type="PANTHER" id="PTHR42884">
    <property type="entry name" value="PROPROTEIN CONVERTASE SUBTILISIN/KEXIN-RELATED"/>
    <property type="match status" value="1"/>
</dbReference>
<dbReference type="Gene3D" id="3.40.50.200">
    <property type="entry name" value="Peptidase S8/S53 domain"/>
    <property type="match status" value="1"/>
</dbReference>
<dbReference type="Pfam" id="PF00082">
    <property type="entry name" value="Peptidase_S8"/>
    <property type="match status" value="1"/>
</dbReference>
<dbReference type="InterPro" id="IPR006212">
    <property type="entry name" value="Furin_repeat"/>
</dbReference>
<evidence type="ECO:0000313" key="24">
    <source>
        <dbReference type="Proteomes" id="UP001321473"/>
    </source>
</evidence>
<feature type="active site" description="Charge relay system" evidence="18 19">
    <location>
        <position position="405"/>
    </location>
</feature>
<dbReference type="SUPFAM" id="SSF49785">
    <property type="entry name" value="Galactose-binding domain-like"/>
    <property type="match status" value="1"/>
</dbReference>
<feature type="active site" description="Charge relay system" evidence="18 19">
    <location>
        <position position="181"/>
    </location>
</feature>
<keyword evidence="3 19" id="KW-0645">Protease</keyword>
<evidence type="ECO:0000256" key="18">
    <source>
        <dbReference type="PIRSR" id="PIRSR615500-1"/>
    </source>
</evidence>
<dbReference type="InterPro" id="IPR023827">
    <property type="entry name" value="Peptidase_S8_Asp-AS"/>
</dbReference>
<dbReference type="InterPro" id="IPR000209">
    <property type="entry name" value="Peptidase_S8/S53_dom"/>
</dbReference>
<keyword evidence="14" id="KW-0325">Glycoprotein</keyword>
<dbReference type="InterPro" id="IPR008979">
    <property type="entry name" value="Galactose-bd-like_sf"/>
</dbReference>
<dbReference type="SUPFAM" id="SSF52743">
    <property type="entry name" value="Subtilisin-like"/>
    <property type="match status" value="1"/>
</dbReference>
<dbReference type="AlphaFoldDB" id="A0AAQ4EZ15"/>
<evidence type="ECO:0000256" key="7">
    <source>
        <dbReference type="ARBA" id="ARBA00022737"/>
    </source>
</evidence>
<feature type="signal peptide" evidence="21">
    <location>
        <begin position="1"/>
        <end position="34"/>
    </location>
</feature>
<dbReference type="GO" id="GO:0005802">
    <property type="term" value="C:trans-Golgi network"/>
    <property type="evidence" value="ECO:0007669"/>
    <property type="project" value="TreeGrafter"/>
</dbReference>
<keyword evidence="5 20" id="KW-0812">Transmembrane</keyword>
<dbReference type="SUPFAM" id="SSF54897">
    <property type="entry name" value="Protease propeptides/inhibitors"/>
    <property type="match status" value="1"/>
</dbReference>
<dbReference type="Pfam" id="PF01483">
    <property type="entry name" value="P_proprotein"/>
    <property type="match status" value="1"/>
</dbReference>
<evidence type="ECO:0000256" key="15">
    <source>
        <dbReference type="ARBA" id="ARBA00035756"/>
    </source>
</evidence>
<dbReference type="PRINTS" id="PR00723">
    <property type="entry name" value="SUBTILISIN"/>
</dbReference>
<dbReference type="Proteomes" id="UP001321473">
    <property type="component" value="Unassembled WGS sequence"/>
</dbReference>
<evidence type="ECO:0000256" key="19">
    <source>
        <dbReference type="PROSITE-ProRule" id="PRU01240"/>
    </source>
</evidence>
<dbReference type="FunFam" id="3.40.50.200:FF:000001">
    <property type="entry name" value="Furin 2, isoform B"/>
    <property type="match status" value="1"/>
</dbReference>
<dbReference type="GO" id="GO:0016485">
    <property type="term" value="P:protein processing"/>
    <property type="evidence" value="ECO:0007669"/>
    <property type="project" value="TreeGrafter"/>
</dbReference>
<evidence type="ECO:0000259" key="22">
    <source>
        <dbReference type="PROSITE" id="PS51829"/>
    </source>
</evidence>
<dbReference type="CDD" id="cd00064">
    <property type="entry name" value="FU"/>
    <property type="match status" value="7"/>
</dbReference>
<evidence type="ECO:0000256" key="6">
    <source>
        <dbReference type="ARBA" id="ARBA00022729"/>
    </source>
</evidence>
<gene>
    <name evidence="23" type="ORF">V5799_018582</name>
</gene>
<evidence type="ECO:0000256" key="14">
    <source>
        <dbReference type="ARBA" id="ARBA00023180"/>
    </source>
</evidence>
<keyword evidence="8 19" id="KW-0378">Hydrolase</keyword>
<dbReference type="FunFam" id="2.60.120.260:FF:000072">
    <property type="entry name" value="Proprotein convertase subtilisin/kexin type"/>
    <property type="match status" value="1"/>
</dbReference>
<dbReference type="CDD" id="cd04059">
    <property type="entry name" value="Peptidases_S8_Protein_convertases_Kexins_Furin-like"/>
    <property type="match status" value="1"/>
</dbReference>
<dbReference type="InterPro" id="IPR038466">
    <property type="entry name" value="S8_pro-domain_sf"/>
</dbReference>
<dbReference type="Gene3D" id="2.10.220.10">
    <property type="entry name" value="Hormone Receptor, Insulin-like Growth Factor Receptor 1, Chain A, domain 2"/>
    <property type="match status" value="5"/>
</dbReference>
<evidence type="ECO:0000256" key="2">
    <source>
        <dbReference type="ARBA" id="ARBA00005325"/>
    </source>
</evidence>
<keyword evidence="6 21" id="KW-0732">Signal</keyword>
<keyword evidence="4" id="KW-0165">Cleavage on pair of basic residues</keyword>
<evidence type="ECO:0000256" key="4">
    <source>
        <dbReference type="ARBA" id="ARBA00022685"/>
    </source>
</evidence>
<comment type="similarity">
    <text evidence="2">Belongs to the peptidase S8 family. Furin subfamily.</text>
</comment>
<evidence type="ECO:0000256" key="16">
    <source>
        <dbReference type="ARBA" id="ARBA00038993"/>
    </source>
</evidence>
<dbReference type="FunFam" id="3.30.70.850:FF:000001">
    <property type="entry name" value="Proprotein convertase subtilisin/kexin type 5"/>
    <property type="match status" value="1"/>
</dbReference>
<comment type="catalytic activity">
    <reaction evidence="15">
        <text>Release of mature proteins from their proproteins by cleavage of -Arg-Xaa-Yaa-Arg-|-Zaa- bonds, where Xaa can be any amino acid and Yaa is Arg or Lys. Releases albumin, complement component C3 and von Willebrand factor from their respective precursors.</text>
        <dbReference type="EC" id="3.4.21.75"/>
    </reaction>
</comment>
<dbReference type="PROSITE" id="PS51892">
    <property type="entry name" value="SUBTILASE"/>
    <property type="match status" value="1"/>
</dbReference>
<keyword evidence="9 19" id="KW-0720">Serine protease</keyword>
<feature type="domain" description="P/Homo B" evidence="22">
    <location>
        <begin position="481"/>
        <end position="620"/>
    </location>
</feature>
<evidence type="ECO:0000313" key="23">
    <source>
        <dbReference type="EMBL" id="KAK8780077.1"/>
    </source>
</evidence>
<comment type="subcellular location">
    <subcellularLocation>
        <location evidence="1">Membrane</location>
        <topology evidence="1">Single-pass membrane protein</topology>
    </subcellularLocation>
</comment>
<evidence type="ECO:0000256" key="13">
    <source>
        <dbReference type="ARBA" id="ARBA00023157"/>
    </source>
</evidence>
<dbReference type="GO" id="GO:0030182">
    <property type="term" value="P:neuron differentiation"/>
    <property type="evidence" value="ECO:0007669"/>
    <property type="project" value="UniProtKB-ARBA"/>
</dbReference>
<dbReference type="PROSITE" id="PS00138">
    <property type="entry name" value="SUBTILASE_SER"/>
    <property type="match status" value="1"/>
</dbReference>
<dbReference type="SMART" id="SM00261">
    <property type="entry name" value="FU"/>
    <property type="match status" value="9"/>
</dbReference>
<dbReference type="PROSITE" id="PS00137">
    <property type="entry name" value="SUBTILASE_HIS"/>
    <property type="match status" value="1"/>
</dbReference>
<name>A0AAQ4EZ15_AMBAM</name>
<feature type="active site" description="Charge relay system" evidence="18 19">
    <location>
        <position position="220"/>
    </location>
</feature>
<reference evidence="23 24" key="1">
    <citation type="journal article" date="2023" name="Arcadia Sci">
        <title>De novo assembly of a long-read Amblyomma americanum tick genome.</title>
        <authorList>
            <person name="Chou S."/>
            <person name="Poskanzer K.E."/>
            <person name="Rollins M."/>
            <person name="Thuy-Boun P.S."/>
        </authorList>
    </citation>
    <scope>NUCLEOTIDE SEQUENCE [LARGE SCALE GENOMIC DNA]</scope>
    <source>
        <strain evidence="23">F_SG_1</strain>
        <tissue evidence="23">Salivary glands</tissue>
    </source>
</reference>
<dbReference type="InterPro" id="IPR032815">
    <property type="entry name" value="S8_pro-domain"/>
</dbReference>
<accession>A0AAQ4EZ15</accession>
<keyword evidence="7" id="KW-0677">Repeat</keyword>
<dbReference type="InterPro" id="IPR036852">
    <property type="entry name" value="Peptidase_S8/S53_dom_sf"/>
</dbReference>
<evidence type="ECO:0000256" key="17">
    <source>
        <dbReference type="ARBA" id="ARBA00053600"/>
    </source>
</evidence>
<dbReference type="GO" id="GO:0004252">
    <property type="term" value="F:serine-type endopeptidase activity"/>
    <property type="evidence" value="ECO:0007669"/>
    <property type="project" value="UniProtKB-UniRule"/>
</dbReference>
<dbReference type="Gene3D" id="2.60.120.260">
    <property type="entry name" value="Galactose-binding domain-like"/>
    <property type="match status" value="1"/>
</dbReference>
<dbReference type="InterPro" id="IPR009030">
    <property type="entry name" value="Growth_fac_rcpt_cys_sf"/>
</dbReference>
<keyword evidence="11 20" id="KW-0472">Membrane</keyword>
<dbReference type="InterPro" id="IPR015500">
    <property type="entry name" value="Peptidase_S8_subtilisin-rel"/>
</dbReference>
<evidence type="ECO:0000256" key="5">
    <source>
        <dbReference type="ARBA" id="ARBA00022692"/>
    </source>
</evidence>
<comment type="caution">
    <text evidence="23">The sequence shown here is derived from an EMBL/GenBank/DDBJ whole genome shotgun (WGS) entry which is preliminary data.</text>
</comment>
<keyword evidence="24" id="KW-1185">Reference proteome</keyword>
<evidence type="ECO:0000256" key="21">
    <source>
        <dbReference type="SAM" id="SignalP"/>
    </source>
</evidence>
<dbReference type="InterPro" id="IPR023828">
    <property type="entry name" value="Peptidase_S8_Ser-AS"/>
</dbReference>
<dbReference type="InterPro" id="IPR034182">
    <property type="entry name" value="Kexin/furin"/>
</dbReference>
<dbReference type="SUPFAM" id="SSF57184">
    <property type="entry name" value="Growth factor receptor domain"/>
    <property type="match status" value="4"/>
</dbReference>
<feature type="transmembrane region" description="Helical" evidence="20">
    <location>
        <begin position="1163"/>
        <end position="1185"/>
    </location>
</feature>
<comment type="function">
    <text evidence="17">Furin is likely to represent the ubiquitous endoprotease activity within constitutive secretory pathways and capable of cleavage at the RX(K/R)R consensus motif.</text>
</comment>
<dbReference type="Gene3D" id="3.30.70.850">
    <property type="entry name" value="Peptidase S8, pro-domain"/>
    <property type="match status" value="1"/>
</dbReference>
<sequence length="1275" mass="140359">MALHRTAVFRLRTSVRCVWLACAVLICLVDRTESSESPIYTNQIAVEIHGGHQEADRVASRHGFINRGQIGSLDNYYLFEHHSIRKRSVEASHIHHDVLEKDEQVQWFEQQTVKRRVKRDVSLDDIRYQEEFHRSYRIFSDPLYEKQWYLNGGAIGGHDMNVAPAWERGYTGKGVVVTILDDGIQTNHPDLVQNYDRYASTDINDHDDDPMPQDNNDNKHGTRCAGEVAATALNEYCGVGVAYNASIGGVRMLDGTVTDEVEARALSLNPNHIDIYSASWGPEDDGKTVDGPGKLAKQAFFQGIAKGRRGLGSIFVWASGNGGRFNDNCNCDGYTNSIYTLSISSATQHGSKPWYLEMCSSTLATTYSSGSPGKDANVVTVDMDLSFRQKPNSDTLCTQAHTGTSASAPLAAGICALALEANPKLTWRDMQHLVVMTSRPEPLLGEEGWTTNGVGRRVSHKFGYGLMDADAMTALAEQWTTAPPQHVCRSDTEDTGWTIPNRQGERLEVQMNASGCWGRRDAVRFLEHVQVVLSLQFLPRGNLRITLVSPLGTHSHVLLPRSYDVKEDTFNNWPFMSVHFWGEPAPGTWRLIITSDGPRRSLFPGKLKHWYLIFYGTDTDPIKLRPRPHSSYIIRDTGAAKAGSSRLARNSCAAQAKFLLLEQGDCVEKCPAGKFGSRESFTCEDCHTDCATCYGPFESNCLSCPAGRHLTKEGSCWHECPDGTYADAELRLCVECDLSCSKCVNSSSNCTECQKNYSRFGNTCVGSCPNGTYSSARDRICRKCHDTCLTCLGPSTQDCVTCPEGLWSHNKQCFTHCPPKFYGGPDHFCRSCKAPCVECSSMTSCKSCVSSYKINNSACNMTSLHCGDGHYSLHGNCYKCHSNCKTCYGGSENECLSCPPGKFWYHGRCTSECLLGFFVDADNTCVPCHGTCSRCKGQGQADCTACLFDLILHEGQCVHECPPGFFQDPTSKTCVRCHDGCNTCYNMSAASCLSCNPGRALHQSSCKELPCPRGTYLRQTATAGSECIKCHPACSQCTGPGPNLCSTCSSRALLSGNTCVPCLSDEYLSPAKKCLKCKLPCDSCHGPGEDQCLSCLGELSLDPITWRCLPCCQASAAHESPKNCCVCDSITRKCKVGTEQQRSTSWLVRDGTTNTYNFSVERVTMTVVVICVGAVVMFFVLFGLLEWSSSSSSTSGFFRKAALAQLRRAGNGYSRLSGSLKNADRARFEVEAEKVALTRSDGRMLRPGQLDQPPEWLQASAVHRLESLRWRHLSV</sequence>
<evidence type="ECO:0000256" key="8">
    <source>
        <dbReference type="ARBA" id="ARBA00022801"/>
    </source>
</evidence>
<protein>
    <recommendedName>
        <fullName evidence="16">furin</fullName>
        <ecNumber evidence="16">3.4.21.75</ecNumber>
    </recommendedName>
</protein>
<dbReference type="PROSITE" id="PS51829">
    <property type="entry name" value="P_HOMO_B"/>
    <property type="match status" value="1"/>
</dbReference>
<proteinExistence type="inferred from homology"/>
<keyword evidence="12" id="KW-0865">Zymogen</keyword>
<keyword evidence="13" id="KW-1015">Disulfide bond</keyword>
<dbReference type="PANTHER" id="PTHR42884:SF23">
    <property type="entry name" value="FURIN-LIKE PROTEASE 2"/>
    <property type="match status" value="1"/>
</dbReference>
<dbReference type="PROSITE" id="PS00136">
    <property type="entry name" value="SUBTILASE_ASP"/>
    <property type="match status" value="1"/>
</dbReference>
<evidence type="ECO:0000256" key="1">
    <source>
        <dbReference type="ARBA" id="ARBA00004167"/>
    </source>
</evidence>
<dbReference type="InterPro" id="IPR022398">
    <property type="entry name" value="Peptidase_S8_His-AS"/>
</dbReference>
<dbReference type="SMART" id="SM01411">
    <property type="entry name" value="Ephrin_rec_like"/>
    <property type="match status" value="3"/>
</dbReference>
<dbReference type="Pfam" id="PF16470">
    <property type="entry name" value="S8_pro-domain"/>
    <property type="match status" value="1"/>
</dbReference>
<feature type="chain" id="PRO_5042847683" description="furin" evidence="21">
    <location>
        <begin position="35"/>
        <end position="1275"/>
    </location>
</feature>
<evidence type="ECO:0000256" key="10">
    <source>
        <dbReference type="ARBA" id="ARBA00022989"/>
    </source>
</evidence>